<accession>A0A927DZ02</accession>
<comment type="caution">
    <text evidence="1">The sequence shown here is derived from an EMBL/GenBank/DDBJ whole genome shotgun (WGS) entry which is preliminary data.</text>
</comment>
<proteinExistence type="predicted"/>
<reference evidence="1" key="1">
    <citation type="submission" date="2020-07" db="EMBL/GenBank/DDBJ databases">
        <title>Clinical and genomic characterization of carbapenemase-producing Enterobacterales causing secondary infections during the COVID-19 crisis at a New York City hospital.</title>
        <authorList>
            <person name="Gomez-Simmonds A."/>
            <person name="Annavajhala M.K."/>
            <person name="Uhlemann A.-C."/>
        </authorList>
    </citation>
    <scope>NUCLEOTIDE SEQUENCE</scope>
    <source>
        <strain evidence="1">NK1607</strain>
    </source>
</reference>
<organism evidence="1 2">
    <name type="scientific">Klebsiella pneumoniae</name>
    <dbReference type="NCBI Taxonomy" id="573"/>
    <lineage>
        <taxon>Bacteria</taxon>
        <taxon>Pseudomonadati</taxon>
        <taxon>Pseudomonadota</taxon>
        <taxon>Gammaproteobacteria</taxon>
        <taxon>Enterobacterales</taxon>
        <taxon>Enterobacteriaceae</taxon>
        <taxon>Klebsiella/Raoultella group</taxon>
        <taxon>Klebsiella</taxon>
        <taxon>Klebsiella pneumoniae complex</taxon>
    </lineage>
</organism>
<dbReference type="Proteomes" id="UP000609027">
    <property type="component" value="Unassembled WGS sequence"/>
</dbReference>
<dbReference type="EMBL" id="JACXTJ010000004">
    <property type="protein sequence ID" value="MBD3721536.1"/>
    <property type="molecule type" value="Genomic_DNA"/>
</dbReference>
<evidence type="ECO:0008006" key="3">
    <source>
        <dbReference type="Google" id="ProtNLM"/>
    </source>
</evidence>
<gene>
    <name evidence="1" type="ORF">IE992_23695</name>
</gene>
<dbReference type="AlphaFoldDB" id="A0A927DZ02"/>
<evidence type="ECO:0000313" key="2">
    <source>
        <dbReference type="Proteomes" id="UP000609027"/>
    </source>
</evidence>
<protein>
    <recommendedName>
        <fullName evidence="3">MFS transporter</fullName>
    </recommendedName>
</protein>
<evidence type="ECO:0000313" key="1">
    <source>
        <dbReference type="EMBL" id="MBD3721536.1"/>
    </source>
</evidence>
<name>A0A927DZ02_KLEPN</name>
<sequence length="54" mass="5515">MGPARSGKVMSWNGMAMYGSLAVGAPLGLLIYSHFGVAVLACVTMGLPLVALAY</sequence>